<keyword evidence="2" id="KW-0520">NAD</keyword>
<dbReference type="Pfam" id="PF03721">
    <property type="entry name" value="UDPG_MGDP_dh_N"/>
    <property type="match status" value="1"/>
</dbReference>
<dbReference type="Gene3D" id="3.40.50.720">
    <property type="entry name" value="NAD(P)-binding Rossmann-like Domain"/>
    <property type="match status" value="2"/>
</dbReference>
<organism evidence="5 6">
    <name type="scientific">Candidatus Liptonbacteria bacterium GWC1_60_9</name>
    <dbReference type="NCBI Taxonomy" id="1798645"/>
    <lineage>
        <taxon>Bacteria</taxon>
        <taxon>Candidatus Liptoniibacteriota</taxon>
    </lineage>
</organism>
<dbReference type="GO" id="GO:0000271">
    <property type="term" value="P:polysaccharide biosynthetic process"/>
    <property type="evidence" value="ECO:0007669"/>
    <property type="project" value="InterPro"/>
</dbReference>
<dbReference type="InterPro" id="IPR036220">
    <property type="entry name" value="UDP-Glc/GDP-Man_DH_C_sf"/>
</dbReference>
<protein>
    <submittedName>
        <fullName evidence="5">UDP-N-acetyl-D-glucosamine dehydrogenase</fullName>
    </submittedName>
</protein>
<dbReference type="PIRSF" id="PIRSF000124">
    <property type="entry name" value="UDPglc_GDPman_dh"/>
    <property type="match status" value="1"/>
</dbReference>
<sequence>MRLKDRKTVGIIGLGYVGLPTALAIARAGHRVIGVDVNRERVRAVNSGKSFIAEIPSSDLAAVRRNLSATTDWKEVRRCSVILITVPTPITEHKTPDTSYIEKAGAGVAKYLKRGTLVVLESTTYPGTTEELLAPILEKSGLRAGKDFYLAFAPERIDPGNKQFKFTDIPKVVGGMNAQSTKHAVAFYKTYLAKVHAVSSPRTAEMTKLLENIFRLVNISMVNELNLLASKMGIDMWEVIEAAKTKPYGFMPFYPGPGVGGHCIPVDPFYLSWKARELNFFTRFIDLAAEINELMPHNVVTKVIWALNRRKKAVRGSKILVLGVAYKKDIDDPRESPAIPIIWDLLRKGGTVHYNDPYIPELRVNGATLKSVPLTKAALKQADCVVILTDHSAYDYGMIAKTAKLVIDTRNAIQRKAEHIVT</sequence>
<accession>A0A1G2C9S2</accession>
<dbReference type="SUPFAM" id="SSF52413">
    <property type="entry name" value="UDP-glucose/GDP-mannose dehydrogenase C-terminal domain"/>
    <property type="match status" value="1"/>
</dbReference>
<dbReference type="InterPro" id="IPR014027">
    <property type="entry name" value="UDP-Glc/GDP-Man_DH_C"/>
</dbReference>
<dbReference type="Pfam" id="PF03720">
    <property type="entry name" value="UDPG_MGDP_dh_C"/>
    <property type="match status" value="1"/>
</dbReference>
<dbReference type="InterPro" id="IPR028359">
    <property type="entry name" value="UDP_ManNAc/GlcNAc_DH"/>
</dbReference>
<dbReference type="InterPro" id="IPR014026">
    <property type="entry name" value="UDP-Glc/GDP-Man_DH_dimer"/>
</dbReference>
<keyword evidence="1" id="KW-0560">Oxidoreductase</keyword>
<comment type="similarity">
    <text evidence="3">Belongs to the UDP-glucose/GDP-mannose dehydrogenase family.</text>
</comment>
<dbReference type="SUPFAM" id="SSF48179">
    <property type="entry name" value="6-phosphogluconate dehydrogenase C-terminal domain-like"/>
    <property type="match status" value="1"/>
</dbReference>
<evidence type="ECO:0000313" key="5">
    <source>
        <dbReference type="EMBL" id="OGY97410.1"/>
    </source>
</evidence>
<dbReference type="InterPro" id="IPR001732">
    <property type="entry name" value="UDP-Glc/GDP-Man_DH_N"/>
</dbReference>
<evidence type="ECO:0000256" key="1">
    <source>
        <dbReference type="ARBA" id="ARBA00023002"/>
    </source>
</evidence>
<name>A0A1G2C9S2_9BACT</name>
<dbReference type="PIRSF" id="PIRSF500136">
    <property type="entry name" value="UDP_ManNAc_DH"/>
    <property type="match status" value="1"/>
</dbReference>
<reference evidence="5 6" key="1">
    <citation type="journal article" date="2016" name="Nat. Commun.">
        <title>Thousands of microbial genomes shed light on interconnected biogeochemical processes in an aquifer system.</title>
        <authorList>
            <person name="Anantharaman K."/>
            <person name="Brown C.T."/>
            <person name="Hug L.A."/>
            <person name="Sharon I."/>
            <person name="Castelle C.J."/>
            <person name="Probst A.J."/>
            <person name="Thomas B.C."/>
            <person name="Singh A."/>
            <person name="Wilkins M.J."/>
            <person name="Karaoz U."/>
            <person name="Brodie E.L."/>
            <person name="Williams K.H."/>
            <person name="Hubbard S.S."/>
            <person name="Banfield J.F."/>
        </authorList>
    </citation>
    <scope>NUCLEOTIDE SEQUENCE [LARGE SCALE GENOMIC DNA]</scope>
</reference>
<dbReference type="InterPro" id="IPR036291">
    <property type="entry name" value="NAD(P)-bd_dom_sf"/>
</dbReference>
<evidence type="ECO:0000256" key="2">
    <source>
        <dbReference type="ARBA" id="ARBA00023027"/>
    </source>
</evidence>
<dbReference type="SUPFAM" id="SSF51735">
    <property type="entry name" value="NAD(P)-binding Rossmann-fold domains"/>
    <property type="match status" value="1"/>
</dbReference>
<dbReference type="GO" id="GO:0016628">
    <property type="term" value="F:oxidoreductase activity, acting on the CH-CH group of donors, NAD or NADP as acceptor"/>
    <property type="evidence" value="ECO:0007669"/>
    <property type="project" value="InterPro"/>
</dbReference>
<dbReference type="EMBL" id="MHKV01000012">
    <property type="protein sequence ID" value="OGY97410.1"/>
    <property type="molecule type" value="Genomic_DNA"/>
</dbReference>
<dbReference type="GO" id="GO:0051287">
    <property type="term" value="F:NAD binding"/>
    <property type="evidence" value="ECO:0007669"/>
    <property type="project" value="InterPro"/>
</dbReference>
<dbReference type="Proteomes" id="UP000176349">
    <property type="component" value="Unassembled WGS sequence"/>
</dbReference>
<proteinExistence type="inferred from homology"/>
<dbReference type="Pfam" id="PF00984">
    <property type="entry name" value="UDPG_MGDP_dh"/>
    <property type="match status" value="1"/>
</dbReference>
<dbReference type="InterPro" id="IPR008927">
    <property type="entry name" value="6-PGluconate_DH-like_C_sf"/>
</dbReference>
<dbReference type="InterPro" id="IPR017476">
    <property type="entry name" value="UDP-Glc/GDP-Man"/>
</dbReference>
<dbReference type="GO" id="GO:0016616">
    <property type="term" value="F:oxidoreductase activity, acting on the CH-OH group of donors, NAD or NADP as acceptor"/>
    <property type="evidence" value="ECO:0007669"/>
    <property type="project" value="InterPro"/>
</dbReference>
<feature type="domain" description="UDP-glucose/GDP-mannose dehydrogenase C-terminal" evidence="4">
    <location>
        <begin position="320"/>
        <end position="415"/>
    </location>
</feature>
<evidence type="ECO:0000256" key="3">
    <source>
        <dbReference type="PIRNR" id="PIRNR000124"/>
    </source>
</evidence>
<comment type="caution">
    <text evidence="5">The sequence shown here is derived from an EMBL/GenBank/DDBJ whole genome shotgun (WGS) entry which is preliminary data.</text>
</comment>
<gene>
    <name evidence="5" type="ORF">A2128_01635</name>
</gene>
<dbReference type="NCBIfam" id="TIGR03026">
    <property type="entry name" value="NDP-sugDHase"/>
    <property type="match status" value="1"/>
</dbReference>
<dbReference type="PANTHER" id="PTHR43491:SF1">
    <property type="entry name" value="UDP-N-ACETYL-D-MANNOSAMINE DEHYDROGENASE"/>
    <property type="match status" value="1"/>
</dbReference>
<evidence type="ECO:0000313" key="6">
    <source>
        <dbReference type="Proteomes" id="UP000176349"/>
    </source>
</evidence>
<evidence type="ECO:0000259" key="4">
    <source>
        <dbReference type="SMART" id="SM00984"/>
    </source>
</evidence>
<dbReference type="AlphaFoldDB" id="A0A1G2C9S2"/>
<dbReference type="PANTHER" id="PTHR43491">
    <property type="entry name" value="UDP-N-ACETYL-D-MANNOSAMINE DEHYDROGENASE"/>
    <property type="match status" value="1"/>
</dbReference>
<dbReference type="SMART" id="SM00984">
    <property type="entry name" value="UDPG_MGDP_dh_C"/>
    <property type="match status" value="1"/>
</dbReference>